<dbReference type="Proteomes" id="UP000018348">
    <property type="component" value="Unassembled WGS sequence"/>
</dbReference>
<evidence type="ECO:0000313" key="2">
    <source>
        <dbReference type="Proteomes" id="UP000018348"/>
    </source>
</evidence>
<proteinExistence type="predicted"/>
<name>T2IE88_CROWT</name>
<dbReference type="EMBL" id="CAQK01000319">
    <property type="protein sequence ID" value="CCQ50545.1"/>
    <property type="molecule type" value="Genomic_DNA"/>
</dbReference>
<accession>T2IE88</accession>
<protein>
    <submittedName>
        <fullName evidence="1">Uncharacterized protein</fullName>
    </submittedName>
</protein>
<dbReference type="AlphaFoldDB" id="T2IE88"/>
<sequence length="38" mass="4158">MRIVSSQGFSLDDDYLSGPKGLTTNLHLFLPTYLTQAG</sequence>
<reference evidence="1 2" key="2">
    <citation type="submission" date="2013-09" db="EMBL/GenBank/DDBJ databases">
        <title>Whole genome comparison of six Crocosphaera watsonii strains with differing phenotypes.</title>
        <authorList>
            <person name="Bench S.R."/>
            <person name="Heller P."/>
            <person name="Frank I."/>
            <person name="Arciniega M."/>
            <person name="Shilova I.N."/>
            <person name="Zehr J.P."/>
        </authorList>
    </citation>
    <scope>NUCLEOTIDE SEQUENCE [LARGE SCALE GENOMIC DNA]</scope>
    <source>
        <strain evidence="1 2">WH 8502</strain>
    </source>
</reference>
<gene>
    <name evidence="1" type="ORF">CWATWH8502_2720</name>
</gene>
<organism evidence="1 2">
    <name type="scientific">Crocosphaera watsonii WH 8502</name>
    <dbReference type="NCBI Taxonomy" id="423474"/>
    <lineage>
        <taxon>Bacteria</taxon>
        <taxon>Bacillati</taxon>
        <taxon>Cyanobacteriota</taxon>
        <taxon>Cyanophyceae</taxon>
        <taxon>Oscillatoriophycideae</taxon>
        <taxon>Chroococcales</taxon>
        <taxon>Aphanothecaceae</taxon>
        <taxon>Crocosphaera</taxon>
    </lineage>
</organism>
<evidence type="ECO:0000313" key="1">
    <source>
        <dbReference type="EMBL" id="CCQ50545.1"/>
    </source>
</evidence>
<comment type="caution">
    <text evidence="1">The sequence shown here is derived from an EMBL/GenBank/DDBJ whole genome shotgun (WGS) entry which is preliminary data.</text>
</comment>
<reference evidence="1 2" key="1">
    <citation type="submission" date="2013-01" db="EMBL/GenBank/DDBJ databases">
        <authorList>
            <person name="Bench S."/>
        </authorList>
    </citation>
    <scope>NUCLEOTIDE SEQUENCE [LARGE SCALE GENOMIC DNA]</scope>
    <source>
        <strain evidence="1 2">WH 8502</strain>
    </source>
</reference>